<evidence type="ECO:0000313" key="3">
    <source>
        <dbReference type="Proteomes" id="UP000002866"/>
    </source>
</evidence>
<protein>
    <submittedName>
        <fullName evidence="2">Uncharacterized protein</fullName>
    </submittedName>
</protein>
<proteinExistence type="predicted"/>
<dbReference type="InParanoid" id="I2H7Y9"/>
<dbReference type="EMBL" id="HE806323">
    <property type="protein sequence ID" value="CCH62491.1"/>
    <property type="molecule type" value="Genomic_DNA"/>
</dbReference>
<keyword evidence="3" id="KW-1185">Reference proteome</keyword>
<accession>I2H7Y9</accession>
<feature type="compositionally biased region" description="Basic residues" evidence="1">
    <location>
        <begin position="162"/>
        <end position="175"/>
    </location>
</feature>
<dbReference type="KEGG" id="tbl:TBLA_0H02050"/>
<evidence type="ECO:0000313" key="2">
    <source>
        <dbReference type="EMBL" id="CCH62491.1"/>
    </source>
</evidence>
<dbReference type="AlphaFoldDB" id="I2H7Y9"/>
<feature type="region of interest" description="Disordered" evidence="1">
    <location>
        <begin position="160"/>
        <end position="179"/>
    </location>
</feature>
<evidence type="ECO:0000256" key="1">
    <source>
        <dbReference type="SAM" id="MobiDB-lite"/>
    </source>
</evidence>
<dbReference type="GeneID" id="14497648"/>
<sequence length="231" mass="25939">MSGKNSSTSNNHIKINSTQQYLEKLNMDLKQKKQRLEKGTIVTRATSVVSISGKSNQKYFWQRIDDELQKDIIILQMKITQLENYLREEERSSIQQVKTAGKEFNGDSKIAAAIGINEKSKITVARRKKENSKKTVAKEINENSKTTVATELSEKSNARFSKSSRIKSRSSRQKKTVSEEISSVSNVNMTKVKSQSTTVAPVITSGSTNEKNDSCIRLHSKRFLFSIGSLA</sequence>
<gene>
    <name evidence="2" type="primary">TBLA0H02050</name>
    <name evidence="2" type="ORF">TBLA_0H02050</name>
</gene>
<organism evidence="2 3">
    <name type="scientific">Henningerozyma blattae (strain ATCC 34711 / CBS 6284 / DSM 70876 / NBRC 10599 / NRRL Y-10934 / UCD 77-7)</name>
    <name type="common">Yeast</name>
    <name type="synonym">Tetrapisispora blattae</name>
    <dbReference type="NCBI Taxonomy" id="1071380"/>
    <lineage>
        <taxon>Eukaryota</taxon>
        <taxon>Fungi</taxon>
        <taxon>Dikarya</taxon>
        <taxon>Ascomycota</taxon>
        <taxon>Saccharomycotina</taxon>
        <taxon>Saccharomycetes</taxon>
        <taxon>Saccharomycetales</taxon>
        <taxon>Saccharomycetaceae</taxon>
        <taxon>Henningerozyma</taxon>
    </lineage>
</organism>
<dbReference type="Proteomes" id="UP000002866">
    <property type="component" value="Chromosome 8"/>
</dbReference>
<name>I2H7Y9_HENB6</name>
<dbReference type="HOGENOM" id="CLU_104758_0_0_1"/>
<reference evidence="2 3" key="1">
    <citation type="journal article" date="2011" name="Proc. Natl. Acad. Sci. U.S.A.">
        <title>Evolutionary erosion of yeast sex chromosomes by mating-type switching accidents.</title>
        <authorList>
            <person name="Gordon J.L."/>
            <person name="Armisen D."/>
            <person name="Proux-Wera E."/>
            <person name="Oheigeartaigh S.S."/>
            <person name="Byrne K.P."/>
            <person name="Wolfe K.H."/>
        </authorList>
    </citation>
    <scope>NUCLEOTIDE SEQUENCE [LARGE SCALE GENOMIC DNA]</scope>
    <source>
        <strain evidence="3">ATCC 34711 / CBS 6284 / DSM 70876 / NBRC 10599 / NRRL Y-10934 / UCD 77-7</strain>
    </source>
</reference>
<dbReference type="RefSeq" id="XP_004182010.1">
    <property type="nucleotide sequence ID" value="XM_004181962.1"/>
</dbReference>